<keyword evidence="2 5" id="KW-0028">Amino-acid biosynthesis</keyword>
<dbReference type="CDD" id="cd04723">
    <property type="entry name" value="HisA_HisF"/>
    <property type="match status" value="1"/>
</dbReference>
<dbReference type="EMBL" id="CP097635">
    <property type="protein sequence ID" value="URI08322.1"/>
    <property type="molecule type" value="Genomic_DNA"/>
</dbReference>
<reference evidence="6" key="1">
    <citation type="submission" date="2022-05" db="EMBL/GenBank/DDBJ databases">
        <title>An RpoN-dependent PEP-CTERM gene is involved in floc formation of an Aquincola tertiaricarbonis strain.</title>
        <authorList>
            <person name="Qiu D."/>
            <person name="Xia M."/>
        </authorList>
    </citation>
    <scope>NUCLEOTIDE SEQUENCE</scope>
    <source>
        <strain evidence="6">RN12</strain>
    </source>
</reference>
<gene>
    <name evidence="6" type="ORF">MW290_07060</name>
</gene>
<evidence type="ECO:0000313" key="6">
    <source>
        <dbReference type="EMBL" id="URI08322.1"/>
    </source>
</evidence>
<dbReference type="SUPFAM" id="SSF51366">
    <property type="entry name" value="Ribulose-phoshate binding barrel"/>
    <property type="match status" value="1"/>
</dbReference>
<protein>
    <submittedName>
        <fullName evidence="6">HisA/HisF-related TIM barrel protein</fullName>
    </submittedName>
</protein>
<sequence>MSAETSLIPVMDLLGGQVVRGVRGDRQAYRPIVSALCGSSDPATVARILCAHCATRRLYVADLDALMGGPAQFAVLHRLIEALPGLELWLDAGFADAAAAQALMTRLGSFAAAHVVPVYGSESLTSREALAQAFDRRDALGARAVLSLDRRDGQPMDPAGCWQAPELWPQRIIVMTLERVGSNAGPDLETLQAVRLRAAAGTQLIGAGGVRHPEDLLHAHDAGAEAWLVASALHDGQLPPAARPNP</sequence>
<dbReference type="InterPro" id="IPR006062">
    <property type="entry name" value="His_biosynth"/>
</dbReference>
<evidence type="ECO:0000256" key="4">
    <source>
        <dbReference type="ARBA" id="ARBA00029440"/>
    </source>
</evidence>
<accession>A0ABY4S8V3</accession>
<dbReference type="InterPro" id="IPR013785">
    <property type="entry name" value="Aldolase_TIM"/>
</dbReference>
<evidence type="ECO:0000256" key="2">
    <source>
        <dbReference type="ARBA" id="ARBA00022605"/>
    </source>
</evidence>
<dbReference type="PANTHER" id="PTHR43090">
    <property type="entry name" value="1-(5-PHOSPHORIBOSYL)-5-[(5-PHOSPHORIBOSYLAMINO)METHYLIDENEAMINO] IMIDAZOLE-4-CARBOXAMIDE ISOMERASE"/>
    <property type="match status" value="1"/>
</dbReference>
<evidence type="ECO:0000256" key="3">
    <source>
        <dbReference type="ARBA" id="ARBA00023102"/>
    </source>
</evidence>
<evidence type="ECO:0000256" key="5">
    <source>
        <dbReference type="RuleBase" id="RU003657"/>
    </source>
</evidence>
<organism evidence="6 7">
    <name type="scientific">Aquincola tertiaricarbonis</name>
    <dbReference type="NCBI Taxonomy" id="391953"/>
    <lineage>
        <taxon>Bacteria</taxon>
        <taxon>Pseudomonadati</taxon>
        <taxon>Pseudomonadota</taxon>
        <taxon>Betaproteobacteria</taxon>
        <taxon>Burkholderiales</taxon>
        <taxon>Sphaerotilaceae</taxon>
        <taxon>Aquincola</taxon>
    </lineage>
</organism>
<dbReference type="Pfam" id="PF00977">
    <property type="entry name" value="His_biosynth"/>
    <property type="match status" value="1"/>
</dbReference>
<dbReference type="RefSeq" id="WP_250196544.1">
    <property type="nucleotide sequence ID" value="NZ_CP097635.1"/>
</dbReference>
<evidence type="ECO:0000313" key="7">
    <source>
        <dbReference type="Proteomes" id="UP001056201"/>
    </source>
</evidence>
<comment type="pathway">
    <text evidence="4">Amino-acid biosynthesis.</text>
</comment>
<dbReference type="PANTHER" id="PTHR43090:SF2">
    <property type="entry name" value="1-(5-PHOSPHORIBOSYL)-5-[(5-PHOSPHORIBOSYLAMINO)METHYLIDENEAMINO] IMIDAZOLE-4-CARBOXAMIDE ISOMERASE"/>
    <property type="match status" value="1"/>
</dbReference>
<keyword evidence="3 5" id="KW-0368">Histidine biosynthesis</keyword>
<dbReference type="Proteomes" id="UP001056201">
    <property type="component" value="Chromosome 1"/>
</dbReference>
<dbReference type="InterPro" id="IPR044524">
    <property type="entry name" value="Isoase_HisA-like"/>
</dbReference>
<name>A0ABY4S8V3_AQUTE</name>
<proteinExistence type="inferred from homology"/>
<evidence type="ECO:0000256" key="1">
    <source>
        <dbReference type="ARBA" id="ARBA00009667"/>
    </source>
</evidence>
<dbReference type="InterPro" id="IPR011060">
    <property type="entry name" value="RibuloseP-bd_barrel"/>
</dbReference>
<dbReference type="Gene3D" id="3.20.20.70">
    <property type="entry name" value="Aldolase class I"/>
    <property type="match status" value="1"/>
</dbReference>
<comment type="similarity">
    <text evidence="1 5">Belongs to the HisA/HisF family.</text>
</comment>
<keyword evidence="7" id="KW-1185">Reference proteome</keyword>